<feature type="signal peptide" evidence="1">
    <location>
        <begin position="1"/>
        <end position="24"/>
    </location>
</feature>
<name>A0ABV9P017_9BACI</name>
<keyword evidence="3" id="KW-1185">Reference proteome</keyword>
<dbReference type="EMBL" id="JBHSGK010000013">
    <property type="protein sequence ID" value="MFC4737640.1"/>
    <property type="molecule type" value="Genomic_DNA"/>
</dbReference>
<dbReference type="Proteomes" id="UP001595896">
    <property type="component" value="Unassembled WGS sequence"/>
</dbReference>
<evidence type="ECO:0000256" key="1">
    <source>
        <dbReference type="SAM" id="SignalP"/>
    </source>
</evidence>
<gene>
    <name evidence="2" type="ORF">ACFO4L_13635</name>
</gene>
<protein>
    <submittedName>
        <fullName evidence="2">Uncharacterized protein</fullName>
    </submittedName>
</protein>
<comment type="caution">
    <text evidence="2">The sequence shown here is derived from an EMBL/GenBank/DDBJ whole genome shotgun (WGS) entry which is preliminary data.</text>
</comment>
<accession>A0ABV9P017</accession>
<feature type="chain" id="PRO_5045731439" evidence="1">
    <location>
        <begin position="25"/>
        <end position="177"/>
    </location>
</feature>
<evidence type="ECO:0000313" key="3">
    <source>
        <dbReference type="Proteomes" id="UP001595896"/>
    </source>
</evidence>
<proteinExistence type="predicted"/>
<keyword evidence="1" id="KW-0732">Signal</keyword>
<sequence length="177" mass="19271">MLKWITFSVALCGAAAAVMLIAAAEREEADEQPVPEELQLAAEEGASGLGHEEAVMLEATESTLPDHIPSFTYIETPVLRASLSGMREHDQFPYEEQYSEETAVIIRFPDNEAFIYDVYLDRGEGEEALEAESSSGGAVMRVVLPDGIPEGAVLIVRDPLDRENPPQAVFHLPAEDG</sequence>
<evidence type="ECO:0000313" key="2">
    <source>
        <dbReference type="EMBL" id="MFC4737640.1"/>
    </source>
</evidence>
<organism evidence="2 3">
    <name type="scientific">Bacillus daqingensis</name>
    <dbReference type="NCBI Taxonomy" id="872396"/>
    <lineage>
        <taxon>Bacteria</taxon>
        <taxon>Bacillati</taxon>
        <taxon>Bacillota</taxon>
        <taxon>Bacilli</taxon>
        <taxon>Bacillales</taxon>
        <taxon>Bacillaceae</taxon>
        <taxon>Bacillus</taxon>
    </lineage>
</organism>
<reference evidence="3" key="1">
    <citation type="journal article" date="2019" name="Int. J. Syst. Evol. Microbiol.">
        <title>The Global Catalogue of Microorganisms (GCM) 10K type strain sequencing project: providing services to taxonomists for standard genome sequencing and annotation.</title>
        <authorList>
            <consortium name="The Broad Institute Genomics Platform"/>
            <consortium name="The Broad Institute Genome Sequencing Center for Infectious Disease"/>
            <person name="Wu L."/>
            <person name="Ma J."/>
        </authorList>
    </citation>
    <scope>NUCLEOTIDE SEQUENCE [LARGE SCALE GENOMIC DNA]</scope>
    <source>
        <strain evidence="3">JCM 12165</strain>
    </source>
</reference>